<accession>A0A087GT15</accession>
<dbReference type="Proteomes" id="UP000029120">
    <property type="component" value="Chromosome 6"/>
</dbReference>
<evidence type="ECO:0000313" key="2">
    <source>
        <dbReference type="Proteomes" id="UP000029120"/>
    </source>
</evidence>
<proteinExistence type="predicted"/>
<dbReference type="EMBL" id="CM002874">
    <property type="protein sequence ID" value="KFK33017.1"/>
    <property type="molecule type" value="Genomic_DNA"/>
</dbReference>
<evidence type="ECO:0000313" key="1">
    <source>
        <dbReference type="EMBL" id="KFK33017.1"/>
    </source>
</evidence>
<protein>
    <submittedName>
        <fullName evidence="1">Uncharacterized protein</fullName>
    </submittedName>
</protein>
<organism evidence="1 2">
    <name type="scientific">Arabis alpina</name>
    <name type="common">Alpine rock-cress</name>
    <dbReference type="NCBI Taxonomy" id="50452"/>
    <lineage>
        <taxon>Eukaryota</taxon>
        <taxon>Viridiplantae</taxon>
        <taxon>Streptophyta</taxon>
        <taxon>Embryophyta</taxon>
        <taxon>Tracheophyta</taxon>
        <taxon>Spermatophyta</taxon>
        <taxon>Magnoliopsida</taxon>
        <taxon>eudicotyledons</taxon>
        <taxon>Gunneridae</taxon>
        <taxon>Pentapetalae</taxon>
        <taxon>rosids</taxon>
        <taxon>malvids</taxon>
        <taxon>Brassicales</taxon>
        <taxon>Brassicaceae</taxon>
        <taxon>Arabideae</taxon>
        <taxon>Arabis</taxon>
    </lineage>
</organism>
<dbReference type="Gramene" id="KFK33017">
    <property type="protein sequence ID" value="KFK33017"/>
    <property type="gene ID" value="AALP_AA6G319700"/>
</dbReference>
<dbReference type="AlphaFoldDB" id="A0A087GT15"/>
<name>A0A087GT15_ARAAL</name>
<reference evidence="2" key="1">
    <citation type="journal article" date="2015" name="Nat. Plants">
        <title>Genome expansion of Arabis alpina linked with retrotransposition and reduced symmetric DNA methylation.</title>
        <authorList>
            <person name="Willing E.M."/>
            <person name="Rawat V."/>
            <person name="Mandakova T."/>
            <person name="Maumus F."/>
            <person name="James G.V."/>
            <person name="Nordstroem K.J."/>
            <person name="Becker C."/>
            <person name="Warthmann N."/>
            <person name="Chica C."/>
            <person name="Szarzynska B."/>
            <person name="Zytnicki M."/>
            <person name="Albani M.C."/>
            <person name="Kiefer C."/>
            <person name="Bergonzi S."/>
            <person name="Castaings L."/>
            <person name="Mateos J.L."/>
            <person name="Berns M.C."/>
            <person name="Bujdoso N."/>
            <person name="Piofczyk T."/>
            <person name="de Lorenzo L."/>
            <person name="Barrero-Sicilia C."/>
            <person name="Mateos I."/>
            <person name="Piednoel M."/>
            <person name="Hagmann J."/>
            <person name="Chen-Min-Tao R."/>
            <person name="Iglesias-Fernandez R."/>
            <person name="Schuster S.C."/>
            <person name="Alonso-Blanco C."/>
            <person name="Roudier F."/>
            <person name="Carbonero P."/>
            <person name="Paz-Ares J."/>
            <person name="Davis S.J."/>
            <person name="Pecinka A."/>
            <person name="Quesneville H."/>
            <person name="Colot V."/>
            <person name="Lysak M.A."/>
            <person name="Weigel D."/>
            <person name="Coupland G."/>
            <person name="Schneeberger K."/>
        </authorList>
    </citation>
    <scope>NUCLEOTIDE SEQUENCE [LARGE SCALE GENOMIC DNA]</scope>
    <source>
        <strain evidence="2">cv. Pajares</strain>
    </source>
</reference>
<sequence length="186" mass="20587">MNHIGGGDNNNNAATVNDHGGNNNELAALGDAFFGRFQPLEVEDRVQFGGGFEFGGGRVRTSLLPSVSTKDYLLSLVNESLWLNPPDIQYLITSGDLTLNPNLPVLPQPPALLLVSSARLAFGLGDYYAWQQTRRFDHMINGGDAIINVACSYRDVAGYPRMYRRVYRLVGRNDVLIVHYKNEMVV</sequence>
<keyword evidence="2" id="KW-1185">Reference proteome</keyword>
<gene>
    <name evidence="1" type="ordered locus">AALP_Aa6g319700</name>
</gene>